<evidence type="ECO:0008006" key="3">
    <source>
        <dbReference type="Google" id="ProtNLM"/>
    </source>
</evidence>
<dbReference type="Proteomes" id="UP000811246">
    <property type="component" value="Chromosome 13"/>
</dbReference>
<proteinExistence type="predicted"/>
<reference evidence="1" key="1">
    <citation type="submission" date="2021-01" db="EMBL/GenBank/DDBJ databases">
        <authorList>
            <person name="Lovell J.T."/>
            <person name="Bentley N."/>
            <person name="Bhattarai G."/>
            <person name="Jenkins J.W."/>
            <person name="Sreedasyam A."/>
            <person name="Alarcon Y."/>
            <person name="Bock C."/>
            <person name="Boston L."/>
            <person name="Carlson J."/>
            <person name="Cervantes K."/>
            <person name="Clermont K."/>
            <person name="Krom N."/>
            <person name="Kubenka K."/>
            <person name="Mamidi S."/>
            <person name="Mattison C."/>
            <person name="Monteros M."/>
            <person name="Pisani C."/>
            <person name="Plott C."/>
            <person name="Rajasekar S."/>
            <person name="Rhein H.S."/>
            <person name="Rohla C."/>
            <person name="Song M."/>
            <person name="Hilaire R.S."/>
            <person name="Shu S."/>
            <person name="Wells L."/>
            <person name="Wang X."/>
            <person name="Webber J."/>
            <person name="Heerema R.J."/>
            <person name="Klein P."/>
            <person name="Conner P."/>
            <person name="Grauke L."/>
            <person name="Grimwood J."/>
            <person name="Schmutz J."/>
            <person name="Randall J.J."/>
        </authorList>
    </citation>
    <scope>NUCLEOTIDE SEQUENCE</scope>
    <source>
        <tissue evidence="1">Leaf</tissue>
    </source>
</reference>
<gene>
    <name evidence="1" type="ORF">I3842_13G008300</name>
</gene>
<sequence>MGETPLPLMALNHVSRLCRIVKESIIDFYTKVLGFVLIELPPAFDYKDEDMLPETDRLDPMNNHIIISEVGQKLKDLNIKYTKTTVEDEEKGTAIDKLIFFNDPDGFMIEICNCENLKLLPAGSLGKVKLSFDRHNPPIDVENGHQSS</sequence>
<name>A0A922AKW9_CARIL</name>
<comment type="caution">
    <text evidence="1">The sequence shown here is derived from an EMBL/GenBank/DDBJ whole genome shotgun (WGS) entry which is preliminary data.</text>
</comment>
<dbReference type="PANTHER" id="PTHR46142:SF8">
    <property type="entry name" value="EXPRESSED PROTEIN"/>
    <property type="match status" value="1"/>
</dbReference>
<protein>
    <recommendedName>
        <fullName evidence="3">VOC domain-containing protein</fullName>
    </recommendedName>
</protein>
<accession>A0A922AKW9</accession>
<evidence type="ECO:0000313" key="2">
    <source>
        <dbReference type="Proteomes" id="UP000811246"/>
    </source>
</evidence>
<dbReference type="PANTHER" id="PTHR46142">
    <property type="match status" value="1"/>
</dbReference>
<organism evidence="1 2">
    <name type="scientific">Carya illinoinensis</name>
    <name type="common">Pecan</name>
    <dbReference type="NCBI Taxonomy" id="32201"/>
    <lineage>
        <taxon>Eukaryota</taxon>
        <taxon>Viridiplantae</taxon>
        <taxon>Streptophyta</taxon>
        <taxon>Embryophyta</taxon>
        <taxon>Tracheophyta</taxon>
        <taxon>Spermatophyta</taxon>
        <taxon>Magnoliopsida</taxon>
        <taxon>eudicotyledons</taxon>
        <taxon>Gunneridae</taxon>
        <taxon>Pentapetalae</taxon>
        <taxon>rosids</taxon>
        <taxon>fabids</taxon>
        <taxon>Fagales</taxon>
        <taxon>Juglandaceae</taxon>
        <taxon>Carya</taxon>
    </lineage>
</organism>
<evidence type="ECO:0000313" key="1">
    <source>
        <dbReference type="EMBL" id="KAG6679755.1"/>
    </source>
</evidence>
<dbReference type="AlphaFoldDB" id="A0A922AKW9"/>
<dbReference type="EMBL" id="CM031837">
    <property type="protein sequence ID" value="KAG6679755.1"/>
    <property type="molecule type" value="Genomic_DNA"/>
</dbReference>